<accession>A0A481YYW6</accession>
<evidence type="ECO:0000256" key="1">
    <source>
        <dbReference type="SAM" id="MobiDB-lite"/>
    </source>
</evidence>
<sequence>MKRSRSEEFKDRENKITARTPHKIEMSKGVIFM</sequence>
<gene>
    <name evidence="2" type="ORF">LCMAC202_05420</name>
</gene>
<dbReference type="EMBL" id="MK500377">
    <property type="protein sequence ID" value="QBK88180.1"/>
    <property type="molecule type" value="Genomic_DNA"/>
</dbReference>
<feature type="region of interest" description="Disordered" evidence="1">
    <location>
        <begin position="1"/>
        <end position="20"/>
    </location>
</feature>
<reference evidence="2" key="1">
    <citation type="journal article" date="2019" name="MBio">
        <title>Virus Genomes from Deep Sea Sediments Expand the Ocean Megavirome and Support Independent Origins of Viral Gigantism.</title>
        <authorList>
            <person name="Backstrom D."/>
            <person name="Yutin N."/>
            <person name="Jorgensen S.L."/>
            <person name="Dharamshi J."/>
            <person name="Homa F."/>
            <person name="Zaremba-Niedwiedzka K."/>
            <person name="Spang A."/>
            <person name="Wolf Y.I."/>
            <person name="Koonin E.V."/>
            <person name="Ettema T.J."/>
        </authorList>
    </citation>
    <scope>NUCLEOTIDE SEQUENCE</scope>
</reference>
<name>A0A481YYW6_9VIRU</name>
<evidence type="ECO:0000313" key="2">
    <source>
        <dbReference type="EMBL" id="QBK88180.1"/>
    </source>
</evidence>
<proteinExistence type="predicted"/>
<protein>
    <submittedName>
        <fullName evidence="2">Uncharacterized protein</fullName>
    </submittedName>
</protein>
<organism evidence="2">
    <name type="scientific">Marseillevirus LCMAC202</name>
    <dbReference type="NCBI Taxonomy" id="2506606"/>
    <lineage>
        <taxon>Viruses</taxon>
        <taxon>Varidnaviria</taxon>
        <taxon>Bamfordvirae</taxon>
        <taxon>Nucleocytoviricota</taxon>
        <taxon>Megaviricetes</taxon>
        <taxon>Pimascovirales</taxon>
        <taxon>Pimascovirales incertae sedis</taxon>
        <taxon>Marseilleviridae</taxon>
    </lineage>
</organism>